<comment type="caution">
    <text evidence="1">The sequence shown here is derived from an EMBL/GenBank/DDBJ whole genome shotgun (WGS) entry which is preliminary data.</text>
</comment>
<dbReference type="Pfam" id="PF09709">
    <property type="entry name" value="Cas_Csd1"/>
    <property type="match status" value="1"/>
</dbReference>
<protein>
    <submittedName>
        <fullName evidence="1">CRISPR-associated protein Csd1</fullName>
    </submittedName>
</protein>
<dbReference type="AlphaFoldDB" id="A0A099I7L8"/>
<reference evidence="1 2" key="1">
    <citation type="submission" date="2014-08" db="EMBL/GenBank/DDBJ databases">
        <title>Clostridium innocuum, an unnegligible vancomycin-resistant pathogen causing extra-intestinal infections.</title>
        <authorList>
            <person name="Feng Y."/>
            <person name="Chiu C.-H."/>
        </authorList>
    </citation>
    <scope>NUCLEOTIDE SEQUENCE [LARGE SCALE GENOMIC DNA]</scope>
    <source>
        <strain evidence="1 2">AN88</strain>
    </source>
</reference>
<evidence type="ECO:0000313" key="2">
    <source>
        <dbReference type="Proteomes" id="UP000030008"/>
    </source>
</evidence>
<sequence length="626" mass="72488">MSWASKLLETYDICQSEIGKESETGMLLPLSHLTTKAQIEVVLDENGKFIHAIEIPNDDAVTVIPVTEDSASRSSGITPHPLHDKLIYISKDYAEYTGKQNDTHVLAHQSLLKQWIDSSYTHSSIIPIYQYLEQGTLISDLISCDILKLDGEQLDKKYKIQKTVVQTEAFVRFKIRGIQKRIVEPWCDKMLFDAYHNFYTSLHTDEDLCYITGKMMYCTEKHPAKLRQGKDKAKLISTNDANGFTYRGRFISKKEAISVGYETSQKIHNALRWLIQKQAYKQNGQTILVWNAHCDNIMTAFALDESLFPALPDKVDTEEDYAQRVNKAIDGYRQNISDHNDNIVIMAMDAATIGRFSITYYQEIDASTYYKHLQNWFTYCSWPQYSKADHMSDVMTPIPREIISCAYGTLRGAFFEVDDQLMTLQMGRLLPCISEGKPIPDDFIIRLNNQIKTMSTNTKYNWNKCIGILCAVFKKYCYDIEGVNWSVNIMENKKLAKSNIPYLLGRILAIYDAIEQYALNIQKEDRPTNAMRLYAPFQEHPFVTLTMIDKKIRPYVEKLGKKCDYLLSMKQDLMEELYAEMDMESIKHIYNLNAYFVIGFDCQRNEIKRINTERKEKNKQKEESKS</sequence>
<dbReference type="Proteomes" id="UP000030008">
    <property type="component" value="Unassembled WGS sequence"/>
</dbReference>
<organism evidence="1 2">
    <name type="scientific">Clostridium innocuum</name>
    <dbReference type="NCBI Taxonomy" id="1522"/>
    <lineage>
        <taxon>Bacteria</taxon>
        <taxon>Bacillati</taxon>
        <taxon>Bacillota</taxon>
        <taxon>Clostridia</taxon>
        <taxon>Eubacteriales</taxon>
        <taxon>Clostridiaceae</taxon>
        <taxon>Clostridium</taxon>
    </lineage>
</organism>
<dbReference type="InterPro" id="IPR010144">
    <property type="entry name" value="CRISPR-assoc_prot_Csd1-typ"/>
</dbReference>
<proteinExistence type="predicted"/>
<dbReference type="RefSeq" id="WP_044904679.1">
    <property type="nucleotide sequence ID" value="NZ_JQIF01000025.1"/>
</dbReference>
<accession>A0A099I7L8</accession>
<name>A0A099I7L8_CLOIN</name>
<dbReference type="NCBIfam" id="TIGR01863">
    <property type="entry name" value="cas_Csd1"/>
    <property type="match status" value="1"/>
</dbReference>
<gene>
    <name evidence="1" type="ORF">CIAN88_06395</name>
</gene>
<evidence type="ECO:0000313" key="1">
    <source>
        <dbReference type="EMBL" id="KGJ53944.1"/>
    </source>
</evidence>
<dbReference type="EMBL" id="JQIF01000025">
    <property type="protein sequence ID" value="KGJ53944.1"/>
    <property type="molecule type" value="Genomic_DNA"/>
</dbReference>